<dbReference type="EMBL" id="JBBKAJ010000002">
    <property type="protein sequence ID" value="MEJ8632013.1"/>
    <property type="molecule type" value="Genomic_DNA"/>
</dbReference>
<keyword evidence="2" id="KW-1185">Reference proteome</keyword>
<name>A0ACC6PKN9_9ACTN</name>
<evidence type="ECO:0000313" key="2">
    <source>
        <dbReference type="Proteomes" id="UP001377168"/>
    </source>
</evidence>
<protein>
    <submittedName>
        <fullName evidence="1">Uncharacterized protein</fullName>
    </submittedName>
</protein>
<organism evidence="1 2">
    <name type="scientific">Streptomyces achmelvichensis</name>
    <dbReference type="NCBI Taxonomy" id="3134111"/>
    <lineage>
        <taxon>Bacteria</taxon>
        <taxon>Bacillati</taxon>
        <taxon>Actinomycetota</taxon>
        <taxon>Actinomycetes</taxon>
        <taxon>Kitasatosporales</taxon>
        <taxon>Streptomycetaceae</taxon>
        <taxon>Streptomyces</taxon>
    </lineage>
</organism>
<sequence>MGTVPPIHTTRTGIACALCHTPTTELVYPVLSAQSPFPQREDVQDRWCPAGCRQLYPVQWKEAMPLLPGDDA</sequence>
<dbReference type="Proteomes" id="UP001377168">
    <property type="component" value="Unassembled WGS sequence"/>
</dbReference>
<gene>
    <name evidence="1" type="ORF">WKI67_00655</name>
</gene>
<reference evidence="1" key="1">
    <citation type="submission" date="2024-03" db="EMBL/GenBank/DDBJ databases">
        <title>Novel Streptomyces species of biotechnological and ecological value are a feature of Machair soil.</title>
        <authorList>
            <person name="Prole J.R."/>
            <person name="Goodfellow M."/>
            <person name="Allenby N."/>
            <person name="Ward A.C."/>
        </authorList>
    </citation>
    <scope>NUCLEOTIDE SEQUENCE</scope>
    <source>
        <strain evidence="1">MS2.AVA.5</strain>
    </source>
</reference>
<proteinExistence type="predicted"/>
<evidence type="ECO:0000313" key="1">
    <source>
        <dbReference type="EMBL" id="MEJ8632013.1"/>
    </source>
</evidence>
<comment type="caution">
    <text evidence="1">The sequence shown here is derived from an EMBL/GenBank/DDBJ whole genome shotgun (WGS) entry which is preliminary data.</text>
</comment>
<accession>A0ACC6PKN9</accession>